<evidence type="ECO:0000313" key="1">
    <source>
        <dbReference type="EMBL" id="KIY65096.1"/>
    </source>
</evidence>
<protein>
    <submittedName>
        <fullName evidence="1">Uncharacterized protein</fullName>
    </submittedName>
</protein>
<organism evidence="1 2">
    <name type="scientific">Cylindrobasidium torrendii FP15055 ss-10</name>
    <dbReference type="NCBI Taxonomy" id="1314674"/>
    <lineage>
        <taxon>Eukaryota</taxon>
        <taxon>Fungi</taxon>
        <taxon>Dikarya</taxon>
        <taxon>Basidiomycota</taxon>
        <taxon>Agaricomycotina</taxon>
        <taxon>Agaricomycetes</taxon>
        <taxon>Agaricomycetidae</taxon>
        <taxon>Agaricales</taxon>
        <taxon>Marasmiineae</taxon>
        <taxon>Physalacriaceae</taxon>
        <taxon>Cylindrobasidium</taxon>
    </lineage>
</organism>
<keyword evidence="2" id="KW-1185">Reference proteome</keyword>
<name>A0A0D7B6E2_9AGAR</name>
<dbReference type="OrthoDB" id="432234at2759"/>
<dbReference type="EMBL" id="KN880604">
    <property type="protein sequence ID" value="KIY65096.1"/>
    <property type="molecule type" value="Genomic_DNA"/>
</dbReference>
<gene>
    <name evidence="1" type="ORF">CYLTODRAFT_357364</name>
</gene>
<sequence>MTRAFAKASGNACETYYAEDSVGSAQNRIILKGQNALEAWATPQKSMANDLPGRLPLTIGMPVIVTDNVLVKKGVSNGSRGTLAGVKYYERSGKRYASSVDVILPNYRGDNKLGE</sequence>
<evidence type="ECO:0000313" key="2">
    <source>
        <dbReference type="Proteomes" id="UP000054007"/>
    </source>
</evidence>
<reference evidence="1 2" key="1">
    <citation type="journal article" date="2015" name="Fungal Genet. Biol.">
        <title>Evolution of novel wood decay mechanisms in Agaricales revealed by the genome sequences of Fistulina hepatica and Cylindrobasidium torrendii.</title>
        <authorList>
            <person name="Floudas D."/>
            <person name="Held B.W."/>
            <person name="Riley R."/>
            <person name="Nagy L.G."/>
            <person name="Koehler G."/>
            <person name="Ransdell A.S."/>
            <person name="Younus H."/>
            <person name="Chow J."/>
            <person name="Chiniquy J."/>
            <person name="Lipzen A."/>
            <person name="Tritt A."/>
            <person name="Sun H."/>
            <person name="Haridas S."/>
            <person name="LaButti K."/>
            <person name="Ohm R.A."/>
            <person name="Kues U."/>
            <person name="Blanchette R.A."/>
            <person name="Grigoriev I.V."/>
            <person name="Minto R.E."/>
            <person name="Hibbett D.S."/>
        </authorList>
    </citation>
    <scope>NUCLEOTIDE SEQUENCE [LARGE SCALE GENOMIC DNA]</scope>
    <source>
        <strain evidence="1 2">FP15055 ss-10</strain>
    </source>
</reference>
<dbReference type="AlphaFoldDB" id="A0A0D7B6E2"/>
<accession>A0A0D7B6E2</accession>
<dbReference type="Proteomes" id="UP000054007">
    <property type="component" value="Unassembled WGS sequence"/>
</dbReference>
<proteinExistence type="predicted"/>